<accession>A0ABR3QZN9</accession>
<reference evidence="2 3" key="1">
    <citation type="submission" date="2024-02" db="EMBL/GenBank/DDBJ databases">
        <title>De novo assembly and annotation of 12 fungi associated with fruit tree decline syndrome in Ontario, Canada.</title>
        <authorList>
            <person name="Sulman M."/>
            <person name="Ellouze W."/>
            <person name="Ilyukhin E."/>
        </authorList>
    </citation>
    <scope>NUCLEOTIDE SEQUENCE [LARGE SCALE GENOMIC DNA]</scope>
    <source>
        <strain evidence="2 3">M97-236</strain>
    </source>
</reference>
<comment type="caution">
    <text evidence="2">The sequence shown here is derived from an EMBL/GenBank/DDBJ whole genome shotgun (WGS) entry which is preliminary data.</text>
</comment>
<keyword evidence="3" id="KW-1185">Reference proteome</keyword>
<evidence type="ECO:0000313" key="2">
    <source>
        <dbReference type="EMBL" id="KAL1597513.1"/>
    </source>
</evidence>
<dbReference type="Proteomes" id="UP001521222">
    <property type="component" value="Unassembled WGS sequence"/>
</dbReference>
<feature type="region of interest" description="Disordered" evidence="1">
    <location>
        <begin position="1"/>
        <end position="22"/>
    </location>
</feature>
<dbReference type="EMBL" id="JAKIXB020000025">
    <property type="protein sequence ID" value="KAL1597513.1"/>
    <property type="molecule type" value="Genomic_DNA"/>
</dbReference>
<evidence type="ECO:0000256" key="1">
    <source>
        <dbReference type="SAM" id="MobiDB-lite"/>
    </source>
</evidence>
<proteinExistence type="predicted"/>
<name>A0ABR3QZN9_9PLEO</name>
<protein>
    <submittedName>
        <fullName evidence="2">Uncharacterized protein</fullName>
    </submittedName>
</protein>
<sequence length="75" mass="8224">MPRRTDKVDCDDGKDEGRRTAGTDDMKFSLVSGSTSKVVLKYKGSAANPLVPLAPKIDMEGTLTIDRTAKYVEYL</sequence>
<organism evidence="2 3">
    <name type="scientific">Nothophoma quercina</name>
    <dbReference type="NCBI Taxonomy" id="749835"/>
    <lineage>
        <taxon>Eukaryota</taxon>
        <taxon>Fungi</taxon>
        <taxon>Dikarya</taxon>
        <taxon>Ascomycota</taxon>
        <taxon>Pezizomycotina</taxon>
        <taxon>Dothideomycetes</taxon>
        <taxon>Pleosporomycetidae</taxon>
        <taxon>Pleosporales</taxon>
        <taxon>Pleosporineae</taxon>
        <taxon>Didymellaceae</taxon>
        <taxon>Nothophoma</taxon>
    </lineage>
</organism>
<evidence type="ECO:0000313" key="3">
    <source>
        <dbReference type="Proteomes" id="UP001521222"/>
    </source>
</evidence>
<gene>
    <name evidence="2" type="ORF">SLS59_007210</name>
</gene>